<keyword evidence="6" id="KW-1185">Reference proteome</keyword>
<keyword evidence="3" id="KW-0812">Transmembrane</keyword>
<keyword evidence="2" id="KW-0333">Golgi apparatus</keyword>
<keyword evidence="3" id="KW-1133">Transmembrane helix</keyword>
<dbReference type="AlphaFoldDB" id="A0A8K0G2G0"/>
<dbReference type="PANTHER" id="PTHR48438">
    <property type="entry name" value="ALPHA-(1,3)-FUCOSYLTRANSFERASE C-RELATED"/>
    <property type="match status" value="1"/>
</dbReference>
<name>A0A8K0G2G0_IGNLU</name>
<dbReference type="GO" id="GO:0008417">
    <property type="term" value="F:fucosyltransferase activity"/>
    <property type="evidence" value="ECO:0007669"/>
    <property type="project" value="InterPro"/>
</dbReference>
<dbReference type="Pfam" id="PF17039">
    <property type="entry name" value="Glyco_tran_10_N"/>
    <property type="match status" value="1"/>
</dbReference>
<feature type="transmembrane region" description="Helical" evidence="3">
    <location>
        <begin position="12"/>
        <end position="32"/>
    </location>
</feature>
<accession>A0A8K0G2G0</accession>
<evidence type="ECO:0000256" key="1">
    <source>
        <dbReference type="ARBA" id="ARBA00004447"/>
    </source>
</evidence>
<proteinExistence type="predicted"/>
<dbReference type="GO" id="GO:0032580">
    <property type="term" value="C:Golgi cisterna membrane"/>
    <property type="evidence" value="ECO:0007669"/>
    <property type="project" value="UniProtKB-SubCell"/>
</dbReference>
<dbReference type="InterPro" id="IPR031481">
    <property type="entry name" value="Glyco_tran_10_N"/>
</dbReference>
<feature type="domain" description="Fucosyltransferase N-terminal" evidence="4">
    <location>
        <begin position="95"/>
        <end position="216"/>
    </location>
</feature>
<dbReference type="OrthoDB" id="427096at2759"/>
<dbReference type="Proteomes" id="UP000801492">
    <property type="component" value="Unassembled WGS sequence"/>
</dbReference>
<evidence type="ECO:0000313" key="5">
    <source>
        <dbReference type="EMBL" id="KAF2883561.1"/>
    </source>
</evidence>
<dbReference type="PANTHER" id="PTHR48438:SF1">
    <property type="entry name" value="ALPHA-(1,3)-FUCOSYLTRANSFERASE C-RELATED"/>
    <property type="match status" value="1"/>
</dbReference>
<evidence type="ECO:0000256" key="3">
    <source>
        <dbReference type="SAM" id="Phobius"/>
    </source>
</evidence>
<dbReference type="EMBL" id="VTPC01090355">
    <property type="protein sequence ID" value="KAF2883561.1"/>
    <property type="molecule type" value="Genomic_DNA"/>
</dbReference>
<protein>
    <recommendedName>
        <fullName evidence="4">Fucosyltransferase N-terminal domain-containing protein</fullName>
    </recommendedName>
</protein>
<keyword evidence="3" id="KW-0472">Membrane</keyword>
<evidence type="ECO:0000256" key="2">
    <source>
        <dbReference type="ARBA" id="ARBA00023034"/>
    </source>
</evidence>
<sequence>MLYIKPKSHKKKIFLMVFIFSGLSTTFMYIFYLQEGHKHVCEMFTTSIETYLKGDEYYRHGRWRNLSSKQIAKFSELGKILFLEKEYPKINTSAKNYTILVWKYGSAVHDRHIARYTNTSFDPLEECSVKNCRITYKDDDLEIADLVLFQTFFMTRVNQLPRSKRNSTQIWTFVNEESPLHSFLSFSRYKQCPRFDGFFNWSMTYRMDSDIPMPYGRTISLTKEDKNKKFNFEEWNKSKRQDVLLVNVNTFCQPIVGYT</sequence>
<comment type="subcellular location">
    <subcellularLocation>
        <location evidence="1">Golgi apparatus</location>
        <location evidence="1">Golgi stack membrane</location>
        <topology evidence="1">Single-pass type II membrane protein</topology>
    </subcellularLocation>
</comment>
<evidence type="ECO:0000313" key="6">
    <source>
        <dbReference type="Proteomes" id="UP000801492"/>
    </source>
</evidence>
<dbReference type="InterPro" id="IPR001503">
    <property type="entry name" value="Glyco_trans_10"/>
</dbReference>
<dbReference type="SUPFAM" id="SSF53756">
    <property type="entry name" value="UDP-Glycosyltransferase/glycogen phosphorylase"/>
    <property type="match status" value="1"/>
</dbReference>
<organism evidence="5 6">
    <name type="scientific">Ignelater luminosus</name>
    <name type="common">Cucubano</name>
    <name type="synonym">Pyrophorus luminosus</name>
    <dbReference type="NCBI Taxonomy" id="2038154"/>
    <lineage>
        <taxon>Eukaryota</taxon>
        <taxon>Metazoa</taxon>
        <taxon>Ecdysozoa</taxon>
        <taxon>Arthropoda</taxon>
        <taxon>Hexapoda</taxon>
        <taxon>Insecta</taxon>
        <taxon>Pterygota</taxon>
        <taxon>Neoptera</taxon>
        <taxon>Endopterygota</taxon>
        <taxon>Coleoptera</taxon>
        <taxon>Polyphaga</taxon>
        <taxon>Elateriformia</taxon>
        <taxon>Elateroidea</taxon>
        <taxon>Elateridae</taxon>
        <taxon>Agrypninae</taxon>
        <taxon>Pyrophorini</taxon>
        <taxon>Ignelater</taxon>
    </lineage>
</organism>
<gene>
    <name evidence="5" type="ORF">ILUMI_22625</name>
</gene>
<comment type="caution">
    <text evidence="5">The sequence shown here is derived from an EMBL/GenBank/DDBJ whole genome shotgun (WGS) entry which is preliminary data.</text>
</comment>
<reference evidence="5" key="1">
    <citation type="submission" date="2019-08" db="EMBL/GenBank/DDBJ databases">
        <title>The genome of the North American firefly Photinus pyralis.</title>
        <authorList>
            <consortium name="Photinus pyralis genome working group"/>
            <person name="Fallon T.R."/>
            <person name="Sander Lower S.E."/>
            <person name="Weng J.-K."/>
        </authorList>
    </citation>
    <scope>NUCLEOTIDE SEQUENCE</scope>
    <source>
        <strain evidence="5">TRF0915ILg1</strain>
        <tissue evidence="5">Whole body</tissue>
    </source>
</reference>
<evidence type="ECO:0000259" key="4">
    <source>
        <dbReference type="Pfam" id="PF17039"/>
    </source>
</evidence>